<comment type="caution">
    <text evidence="1">The sequence shown here is derived from an EMBL/GenBank/DDBJ whole genome shotgun (WGS) entry which is preliminary data.</text>
</comment>
<protein>
    <submittedName>
        <fullName evidence="1">Uncharacterized protein</fullName>
    </submittedName>
</protein>
<name>A0A4Y2LLK0_ARAVE</name>
<gene>
    <name evidence="1" type="ORF">AVEN_6596_1</name>
</gene>
<evidence type="ECO:0000313" key="1">
    <source>
        <dbReference type="EMBL" id="GBN15309.1"/>
    </source>
</evidence>
<dbReference type="Proteomes" id="UP000499080">
    <property type="component" value="Unassembled WGS sequence"/>
</dbReference>
<organism evidence="1 2">
    <name type="scientific">Araneus ventricosus</name>
    <name type="common">Orbweaver spider</name>
    <name type="synonym">Epeira ventricosa</name>
    <dbReference type="NCBI Taxonomy" id="182803"/>
    <lineage>
        <taxon>Eukaryota</taxon>
        <taxon>Metazoa</taxon>
        <taxon>Ecdysozoa</taxon>
        <taxon>Arthropoda</taxon>
        <taxon>Chelicerata</taxon>
        <taxon>Arachnida</taxon>
        <taxon>Araneae</taxon>
        <taxon>Araneomorphae</taxon>
        <taxon>Entelegynae</taxon>
        <taxon>Araneoidea</taxon>
        <taxon>Araneidae</taxon>
        <taxon>Araneus</taxon>
    </lineage>
</organism>
<proteinExistence type="predicted"/>
<evidence type="ECO:0000313" key="2">
    <source>
        <dbReference type="Proteomes" id="UP000499080"/>
    </source>
</evidence>
<dbReference type="EMBL" id="BGPR01006006">
    <property type="protein sequence ID" value="GBN15309.1"/>
    <property type="molecule type" value="Genomic_DNA"/>
</dbReference>
<sequence length="194" mass="22049">MLRCAFSLSHCLARHLSYVVLVMQVISNTSDGIRTSLFRNWKHFSDAFSSTEIFSSRNIEKTSSIVMKLKPVENPSNLEAGHPIHSEDFLAPRFHFPDIIVVGHSSWSDCANQTYWQPDTLGYCVSSSPDPDFLRLNPTHTPPFCGFRFCERGSVFLTNYCISVLWLSGPNENPNRMELKLFAQSTPFLIGFLH</sequence>
<keyword evidence="2" id="KW-1185">Reference proteome</keyword>
<accession>A0A4Y2LLK0</accession>
<reference evidence="1 2" key="1">
    <citation type="journal article" date="2019" name="Sci. Rep.">
        <title>Orb-weaving spider Araneus ventricosus genome elucidates the spidroin gene catalogue.</title>
        <authorList>
            <person name="Kono N."/>
            <person name="Nakamura H."/>
            <person name="Ohtoshi R."/>
            <person name="Moran D.A.P."/>
            <person name="Shinohara A."/>
            <person name="Yoshida Y."/>
            <person name="Fujiwara M."/>
            <person name="Mori M."/>
            <person name="Tomita M."/>
            <person name="Arakawa K."/>
        </authorList>
    </citation>
    <scope>NUCLEOTIDE SEQUENCE [LARGE SCALE GENOMIC DNA]</scope>
</reference>
<dbReference type="AlphaFoldDB" id="A0A4Y2LLK0"/>